<dbReference type="EMBL" id="JAAAHW010000354">
    <property type="protein sequence ID" value="KAG0003391.1"/>
    <property type="molecule type" value="Genomic_DNA"/>
</dbReference>
<accession>A0A9P6MIT9</accession>
<evidence type="ECO:0000313" key="3">
    <source>
        <dbReference type="Proteomes" id="UP000749646"/>
    </source>
</evidence>
<dbReference type="AlphaFoldDB" id="A0A9P6MIT9"/>
<feature type="non-terminal residue" evidence="2">
    <location>
        <position position="1"/>
    </location>
</feature>
<sequence>YCTFNDNFSPAERENAAALKAMINDYKSALKTEYKQYEYESEYKQTVKDAEATYQRAKEQAKQDFERKTLDTVKREVDIVLTTDAFANSDAKTKAKVEGFVSICFVDEQRVRVAGSLQGWP</sequence>
<dbReference type="OrthoDB" id="2441831at2759"/>
<keyword evidence="1" id="KW-0175">Coiled coil</keyword>
<reference evidence="2" key="1">
    <citation type="journal article" date="2020" name="Fungal Divers.">
        <title>Resolving the Mortierellaceae phylogeny through synthesis of multi-gene phylogenetics and phylogenomics.</title>
        <authorList>
            <person name="Vandepol N."/>
            <person name="Liber J."/>
            <person name="Desiro A."/>
            <person name="Na H."/>
            <person name="Kennedy M."/>
            <person name="Barry K."/>
            <person name="Grigoriev I.V."/>
            <person name="Miller A.N."/>
            <person name="O'Donnell K."/>
            <person name="Stajich J.E."/>
            <person name="Bonito G."/>
        </authorList>
    </citation>
    <scope>NUCLEOTIDE SEQUENCE</scope>
    <source>
        <strain evidence="2">MES-2147</strain>
    </source>
</reference>
<proteinExistence type="predicted"/>
<evidence type="ECO:0000313" key="2">
    <source>
        <dbReference type="EMBL" id="KAG0003391.1"/>
    </source>
</evidence>
<protein>
    <submittedName>
        <fullName evidence="2">Uncharacterized protein</fullName>
    </submittedName>
</protein>
<gene>
    <name evidence="2" type="ORF">BGZ65_001747</name>
</gene>
<organism evidence="2 3">
    <name type="scientific">Modicella reniformis</name>
    <dbReference type="NCBI Taxonomy" id="1440133"/>
    <lineage>
        <taxon>Eukaryota</taxon>
        <taxon>Fungi</taxon>
        <taxon>Fungi incertae sedis</taxon>
        <taxon>Mucoromycota</taxon>
        <taxon>Mortierellomycotina</taxon>
        <taxon>Mortierellomycetes</taxon>
        <taxon>Mortierellales</taxon>
        <taxon>Mortierellaceae</taxon>
        <taxon>Modicella</taxon>
    </lineage>
</organism>
<feature type="coiled-coil region" evidence="1">
    <location>
        <begin position="40"/>
        <end position="67"/>
    </location>
</feature>
<keyword evidence="3" id="KW-1185">Reference proteome</keyword>
<evidence type="ECO:0000256" key="1">
    <source>
        <dbReference type="SAM" id="Coils"/>
    </source>
</evidence>
<dbReference type="Proteomes" id="UP000749646">
    <property type="component" value="Unassembled WGS sequence"/>
</dbReference>
<name>A0A9P6MIT9_9FUNG</name>
<comment type="caution">
    <text evidence="2">The sequence shown here is derived from an EMBL/GenBank/DDBJ whole genome shotgun (WGS) entry which is preliminary data.</text>
</comment>